<protein>
    <submittedName>
        <fullName evidence="3">Uncharacterized conserved protein YciI, contains a putative active-site phosphohistidine</fullName>
    </submittedName>
</protein>
<dbReference type="OrthoDB" id="8481699at2"/>
<dbReference type="AlphaFoldDB" id="A0A285ZZ70"/>
<evidence type="ECO:0000313" key="4">
    <source>
        <dbReference type="Proteomes" id="UP000219281"/>
    </source>
</evidence>
<dbReference type="Gene3D" id="3.30.70.1060">
    <property type="entry name" value="Dimeric alpha+beta barrel"/>
    <property type="match status" value="1"/>
</dbReference>
<keyword evidence="4" id="KW-1185">Reference proteome</keyword>
<evidence type="ECO:0000256" key="1">
    <source>
        <dbReference type="ARBA" id="ARBA00007689"/>
    </source>
</evidence>
<evidence type="ECO:0000313" key="3">
    <source>
        <dbReference type="EMBL" id="SOD14941.1"/>
    </source>
</evidence>
<reference evidence="4" key="1">
    <citation type="submission" date="2017-09" db="EMBL/GenBank/DDBJ databases">
        <authorList>
            <person name="Varghese N."/>
            <person name="Submissions S."/>
        </authorList>
    </citation>
    <scope>NUCLEOTIDE SEQUENCE [LARGE SCALE GENOMIC DNA]</scope>
    <source>
        <strain evidence="4">CGMCC 1.12803</strain>
    </source>
</reference>
<organism evidence="3 4">
    <name type="scientific">Pedobacter xixiisoli</name>
    <dbReference type="NCBI Taxonomy" id="1476464"/>
    <lineage>
        <taxon>Bacteria</taxon>
        <taxon>Pseudomonadati</taxon>
        <taxon>Bacteroidota</taxon>
        <taxon>Sphingobacteriia</taxon>
        <taxon>Sphingobacteriales</taxon>
        <taxon>Sphingobacteriaceae</taxon>
        <taxon>Pedobacter</taxon>
    </lineage>
</organism>
<dbReference type="Proteomes" id="UP000219281">
    <property type="component" value="Unassembled WGS sequence"/>
</dbReference>
<sequence>MKNLFSFILMLGFGLICQAQEKPKYDEALAKKLGADNYGMKMYVLVILKTGLNTTATKAQTDSLFKGHMANIEKLARENKLVVAGPLAKNEKQYRGIFILNTKSLEEAKSWLATDPAVSAKLLDAEIFNWYGSAALPEYLPYHDKVQKSSH</sequence>
<dbReference type="SUPFAM" id="SSF54909">
    <property type="entry name" value="Dimeric alpha+beta barrel"/>
    <property type="match status" value="1"/>
</dbReference>
<dbReference type="EMBL" id="OCMT01000002">
    <property type="protein sequence ID" value="SOD14941.1"/>
    <property type="molecule type" value="Genomic_DNA"/>
</dbReference>
<dbReference type="InterPro" id="IPR005545">
    <property type="entry name" value="YCII"/>
</dbReference>
<feature type="domain" description="YCII-related" evidence="2">
    <location>
        <begin position="55"/>
        <end position="130"/>
    </location>
</feature>
<name>A0A285ZZ70_9SPHI</name>
<dbReference type="Pfam" id="PF03795">
    <property type="entry name" value="YCII"/>
    <property type="match status" value="1"/>
</dbReference>
<comment type="similarity">
    <text evidence="1">Belongs to the YciI family.</text>
</comment>
<dbReference type="InterPro" id="IPR011008">
    <property type="entry name" value="Dimeric_a/b-barrel"/>
</dbReference>
<proteinExistence type="inferred from homology"/>
<evidence type="ECO:0000259" key="2">
    <source>
        <dbReference type="Pfam" id="PF03795"/>
    </source>
</evidence>
<dbReference type="RefSeq" id="WP_097131271.1">
    <property type="nucleotide sequence ID" value="NZ_OCMT01000002.1"/>
</dbReference>
<gene>
    <name evidence="3" type="ORF">SAMN06297358_1907</name>
</gene>
<accession>A0A285ZZ70</accession>